<dbReference type="EMBL" id="GBXM01036222">
    <property type="protein sequence ID" value="JAH72355.1"/>
    <property type="molecule type" value="Transcribed_RNA"/>
</dbReference>
<dbReference type="AlphaFoldDB" id="A0A0E9V4K1"/>
<reference evidence="1" key="2">
    <citation type="journal article" date="2015" name="Fish Shellfish Immunol.">
        <title>Early steps in the European eel (Anguilla anguilla)-Vibrio vulnificus interaction in the gills: Role of the RtxA13 toxin.</title>
        <authorList>
            <person name="Callol A."/>
            <person name="Pajuelo D."/>
            <person name="Ebbesson L."/>
            <person name="Teles M."/>
            <person name="MacKenzie S."/>
            <person name="Amaro C."/>
        </authorList>
    </citation>
    <scope>NUCLEOTIDE SEQUENCE</scope>
</reference>
<evidence type="ECO:0000313" key="1">
    <source>
        <dbReference type="EMBL" id="JAH72355.1"/>
    </source>
</evidence>
<accession>A0A0E9V4K1</accession>
<organism evidence="1">
    <name type="scientific">Anguilla anguilla</name>
    <name type="common">European freshwater eel</name>
    <name type="synonym">Muraena anguilla</name>
    <dbReference type="NCBI Taxonomy" id="7936"/>
    <lineage>
        <taxon>Eukaryota</taxon>
        <taxon>Metazoa</taxon>
        <taxon>Chordata</taxon>
        <taxon>Craniata</taxon>
        <taxon>Vertebrata</taxon>
        <taxon>Euteleostomi</taxon>
        <taxon>Actinopterygii</taxon>
        <taxon>Neopterygii</taxon>
        <taxon>Teleostei</taxon>
        <taxon>Anguilliformes</taxon>
        <taxon>Anguillidae</taxon>
        <taxon>Anguilla</taxon>
    </lineage>
</organism>
<proteinExistence type="predicted"/>
<name>A0A0E9V4K1_ANGAN</name>
<reference evidence="1" key="1">
    <citation type="submission" date="2014-11" db="EMBL/GenBank/DDBJ databases">
        <authorList>
            <person name="Amaro Gonzalez C."/>
        </authorList>
    </citation>
    <scope>NUCLEOTIDE SEQUENCE</scope>
</reference>
<sequence>MVNLSLCTTLRTLHVPATETPIIASKDWMFGS</sequence>
<protein>
    <submittedName>
        <fullName evidence="1">Uncharacterized protein</fullName>
    </submittedName>
</protein>